<feature type="domain" description="O-GlcNAc transferase C-terminal" evidence="8">
    <location>
        <begin position="349"/>
        <end position="499"/>
    </location>
</feature>
<dbReference type="AlphaFoldDB" id="A0A3B0Z6R4"/>
<evidence type="ECO:0000313" key="9">
    <source>
        <dbReference type="EMBL" id="VAW89145.1"/>
    </source>
</evidence>
<dbReference type="Gene3D" id="1.25.40.10">
    <property type="entry name" value="Tetratricopeptide repeat domain"/>
    <property type="match status" value="3"/>
</dbReference>
<proteinExistence type="inferred from homology"/>
<gene>
    <name evidence="9" type="ORF">MNBD_GAMMA18-319</name>
</gene>
<feature type="domain" description="O-GlcNAc transferase C-terminal" evidence="8">
    <location>
        <begin position="518"/>
        <end position="700"/>
    </location>
</feature>
<dbReference type="InterPro" id="IPR004027">
    <property type="entry name" value="SEC_C_motif"/>
</dbReference>
<dbReference type="PANTHER" id="PTHR44835:SF1">
    <property type="entry name" value="PROTEIN O-GLCNAC TRANSFERASE"/>
    <property type="match status" value="1"/>
</dbReference>
<evidence type="ECO:0000256" key="7">
    <source>
        <dbReference type="ARBA" id="ARBA00022803"/>
    </source>
</evidence>
<comment type="similarity">
    <text evidence="2">Belongs to the glycosyltransferase 41 family. O-GlcNAc transferase subfamily.</text>
</comment>
<keyword evidence="6" id="KW-0677">Repeat</keyword>
<dbReference type="InterPro" id="IPR019734">
    <property type="entry name" value="TPR_rpt"/>
</dbReference>
<dbReference type="Gene3D" id="3.40.50.11380">
    <property type="match status" value="1"/>
</dbReference>
<accession>A0A3B0Z6R4</accession>
<dbReference type="EC" id="2.4.1.255" evidence="3"/>
<dbReference type="InterPro" id="IPR011990">
    <property type="entry name" value="TPR-like_helical_dom_sf"/>
</dbReference>
<dbReference type="SUPFAM" id="SSF48452">
    <property type="entry name" value="TPR-like"/>
    <property type="match status" value="1"/>
</dbReference>
<reference evidence="9" key="1">
    <citation type="submission" date="2018-06" db="EMBL/GenBank/DDBJ databases">
        <authorList>
            <person name="Zhirakovskaya E."/>
        </authorList>
    </citation>
    <scope>NUCLEOTIDE SEQUENCE</scope>
</reference>
<dbReference type="EMBL" id="UOFP01000254">
    <property type="protein sequence ID" value="VAW89145.1"/>
    <property type="molecule type" value="Genomic_DNA"/>
</dbReference>
<dbReference type="Pfam" id="PF13844">
    <property type="entry name" value="Glyco_transf_41"/>
    <property type="match status" value="2"/>
</dbReference>
<dbReference type="SMART" id="SM00028">
    <property type="entry name" value="TPR"/>
    <property type="match status" value="6"/>
</dbReference>
<dbReference type="Pfam" id="PF13414">
    <property type="entry name" value="TPR_11"/>
    <property type="match status" value="2"/>
</dbReference>
<name>A0A3B0Z6R4_9ZZZZ</name>
<dbReference type="PROSITE" id="PS50293">
    <property type="entry name" value="TPR_REGION"/>
    <property type="match status" value="4"/>
</dbReference>
<dbReference type="PANTHER" id="PTHR44835">
    <property type="entry name" value="UDP-N-ACETYLGLUCOSAMINE--PEPTIDE N-ACETYLGLUCOSAMINYLTRANSFERASE SPINDLY-RELATED"/>
    <property type="match status" value="1"/>
</dbReference>
<dbReference type="InterPro" id="IPR029489">
    <property type="entry name" value="OGT/SEC/SPY_C"/>
</dbReference>
<protein>
    <recommendedName>
        <fullName evidence="3">protein O-GlcNAc transferase</fullName>
        <ecNumber evidence="3">2.4.1.255</ecNumber>
    </recommendedName>
</protein>
<dbReference type="Pfam" id="PF02810">
    <property type="entry name" value="SEC-C"/>
    <property type="match status" value="1"/>
</dbReference>
<keyword evidence="5" id="KW-0808">Transferase</keyword>
<comment type="pathway">
    <text evidence="1">Protein modification; protein glycosylation.</text>
</comment>
<dbReference type="Gene3D" id="3.40.50.2000">
    <property type="entry name" value="Glycogen Phosphorylase B"/>
    <property type="match status" value="1"/>
</dbReference>
<evidence type="ECO:0000256" key="1">
    <source>
        <dbReference type="ARBA" id="ARBA00004922"/>
    </source>
</evidence>
<dbReference type="SUPFAM" id="SSF103642">
    <property type="entry name" value="Sec-C motif"/>
    <property type="match status" value="1"/>
</dbReference>
<evidence type="ECO:0000256" key="2">
    <source>
        <dbReference type="ARBA" id="ARBA00005386"/>
    </source>
</evidence>
<evidence type="ECO:0000256" key="4">
    <source>
        <dbReference type="ARBA" id="ARBA00022676"/>
    </source>
</evidence>
<dbReference type="InterPro" id="IPR051939">
    <property type="entry name" value="Glycosyltr_41/O-GlcNAc_trsf"/>
</dbReference>
<evidence type="ECO:0000256" key="3">
    <source>
        <dbReference type="ARBA" id="ARBA00011970"/>
    </source>
</evidence>
<dbReference type="PROSITE" id="PS50005">
    <property type="entry name" value="TPR"/>
    <property type="match status" value="6"/>
</dbReference>
<keyword evidence="4" id="KW-0328">Glycosyltransferase</keyword>
<sequence length="720" mass="79128">MSSKRNAPCICGSGKKFKKCCEKKRKSRSANPSDAEFNQLVSLYSLGHYAELERGSRSLIERFPDSGLTWKLLSVALLMQEKVALPAFQKAAILMPNDAQAHFNLGSVLKSLGRFEEAIACFRKALQINPTYSEALNNMGNAQNDIGKLNEAVESFGRALEITPSSEIAHNNMGVALKQFGKTDEAVESFNCALKINPNYVEAINNLGNAQIDLGKLSEAVDCFERALAIDPGNAAAYCNLGNAQVGLGELNEAVGCFRRALAIDPTFSKALNNLANAQCDLGQLGNAIESIRQALEIDPDFTAAFSSLLFLQNYSAAHVSESFLEEAHQYGRMVARKAVSPFVSWQCTVPSERLRVGVVSGDLRAHPVGYFLEGLLAQIDPTKIELIAYPTYSQFDELTDRIKPLFSSCKPLFGQSDQAAAELIHRDAVHVLIDLSGHSIHNRLPVFAWKPAPVQVSWLGYFSTTGVKEIDYLLADEVCVPEARHGDFSETIWYLPDTRLCFTPPASDFSVATLPALKNGFITFGCFQVLAKVSDDVLETWAKILSALPSARLRWQCKQFGSPDVVDKVSQRLQQHGINLERVDMYGAVSREEYLMAHAEVDMILDTFPYPGGTTTCEALWMGVPTLTLAGETLLAKQGESINTTSGLNNWVVNSTTDYIDKAVTLASDLLGLAALRSGLREKISVSPLFDSAQFARNLEDALWEMWRVHAQTKKSRDI</sequence>
<dbReference type="Pfam" id="PF00515">
    <property type="entry name" value="TPR_1"/>
    <property type="match status" value="2"/>
</dbReference>
<dbReference type="UniPathway" id="UPA00378"/>
<evidence type="ECO:0000259" key="8">
    <source>
        <dbReference type="Pfam" id="PF13844"/>
    </source>
</evidence>
<keyword evidence="7" id="KW-0802">TPR repeat</keyword>
<dbReference type="Gene3D" id="3.10.450.50">
    <property type="match status" value="1"/>
</dbReference>
<evidence type="ECO:0000256" key="6">
    <source>
        <dbReference type="ARBA" id="ARBA00022737"/>
    </source>
</evidence>
<organism evidence="9">
    <name type="scientific">hydrothermal vent metagenome</name>
    <dbReference type="NCBI Taxonomy" id="652676"/>
    <lineage>
        <taxon>unclassified sequences</taxon>
        <taxon>metagenomes</taxon>
        <taxon>ecological metagenomes</taxon>
    </lineage>
</organism>
<dbReference type="SUPFAM" id="SSF53756">
    <property type="entry name" value="UDP-Glycosyltransferase/glycogen phosphorylase"/>
    <property type="match status" value="1"/>
</dbReference>
<dbReference type="GO" id="GO:0097363">
    <property type="term" value="F:protein O-acetylglucosaminyltransferase activity"/>
    <property type="evidence" value="ECO:0007669"/>
    <property type="project" value="UniProtKB-EC"/>
</dbReference>
<evidence type="ECO:0000256" key="5">
    <source>
        <dbReference type="ARBA" id="ARBA00022679"/>
    </source>
</evidence>